<dbReference type="PANTHER" id="PTHR31973">
    <property type="entry name" value="POLYPROTEIN, PUTATIVE-RELATED"/>
    <property type="match status" value="1"/>
</dbReference>
<feature type="domain" description="MULE transposase" evidence="1">
    <location>
        <begin position="161"/>
        <end position="254"/>
    </location>
</feature>
<proteinExistence type="predicted"/>
<dbReference type="Pfam" id="PF10551">
    <property type="entry name" value="MULE"/>
    <property type="match status" value="1"/>
</dbReference>
<reference evidence="2 3" key="1">
    <citation type="journal article" date="2021" name="bioRxiv">
        <title>Chromosome-scale and haplotype-resolved genome assembly of a tetraploid potato cultivar.</title>
        <authorList>
            <person name="Sun H."/>
            <person name="Jiao W.-B."/>
            <person name="Krause K."/>
            <person name="Campoy J.A."/>
            <person name="Goel M."/>
            <person name="Folz-Donahue K."/>
            <person name="Kukat C."/>
            <person name="Huettel B."/>
            <person name="Schneeberger K."/>
        </authorList>
    </citation>
    <scope>NUCLEOTIDE SEQUENCE [LARGE SCALE GENOMIC DNA]</scope>
    <source>
        <strain evidence="2">SolTubOtavaFocal</strain>
        <tissue evidence="2">Leaves</tissue>
    </source>
</reference>
<comment type="caution">
    <text evidence="2">The sequence shown here is derived from an EMBL/GenBank/DDBJ whole genome shotgun (WGS) entry which is preliminary data.</text>
</comment>
<accession>A0ABQ7WF12</accession>
<sequence length="319" mass="36728">MVLPFKITDQPSLLVYLGGAERLPILRDYVDENPIEEDHNLEEDQQDMLNDEFDAADMNNQDDKIGKDEVLDFESNNPPTPIIGSNNPASSQSSRGIEHVKSNIRGTYEHRYAVLNAYRYMLEVANPGSKTALSLDENGRFKYFFVSYAAWITSLQEVRKVIAIDETFLRSKYEGGLLSAVAQDAENHIFSVAFCVVDKKCDASYEFFFQNMRSFVDDTDELCIISDRYPSIRKMVSTIYPASHYGCCMRHLGENIRNKFHNSKSRAFCPGNRYNIMTSNITESVNVMFDVERKFPIVALFDEINRRFALLFTRDVWSW</sequence>
<evidence type="ECO:0000313" key="2">
    <source>
        <dbReference type="EMBL" id="KAH0779304.1"/>
    </source>
</evidence>
<dbReference type="InterPro" id="IPR018289">
    <property type="entry name" value="MULE_transposase_dom"/>
</dbReference>
<name>A0ABQ7WF12_SOLTU</name>
<gene>
    <name evidence="2" type="ORF">KY290_005731</name>
</gene>
<dbReference type="EMBL" id="JAIVGD010000002">
    <property type="protein sequence ID" value="KAH0779304.1"/>
    <property type="molecule type" value="Genomic_DNA"/>
</dbReference>
<evidence type="ECO:0000259" key="1">
    <source>
        <dbReference type="Pfam" id="PF10551"/>
    </source>
</evidence>
<dbReference type="Proteomes" id="UP000826656">
    <property type="component" value="Unassembled WGS sequence"/>
</dbReference>
<dbReference type="PANTHER" id="PTHR31973:SF195">
    <property type="entry name" value="MUDR FAMILY TRANSPOSASE"/>
    <property type="match status" value="1"/>
</dbReference>
<evidence type="ECO:0000313" key="3">
    <source>
        <dbReference type="Proteomes" id="UP000826656"/>
    </source>
</evidence>
<protein>
    <recommendedName>
        <fullName evidence="1">MULE transposase domain-containing protein</fullName>
    </recommendedName>
</protein>
<keyword evidence="3" id="KW-1185">Reference proteome</keyword>
<organism evidence="2 3">
    <name type="scientific">Solanum tuberosum</name>
    <name type="common">Potato</name>
    <dbReference type="NCBI Taxonomy" id="4113"/>
    <lineage>
        <taxon>Eukaryota</taxon>
        <taxon>Viridiplantae</taxon>
        <taxon>Streptophyta</taxon>
        <taxon>Embryophyta</taxon>
        <taxon>Tracheophyta</taxon>
        <taxon>Spermatophyta</taxon>
        <taxon>Magnoliopsida</taxon>
        <taxon>eudicotyledons</taxon>
        <taxon>Gunneridae</taxon>
        <taxon>Pentapetalae</taxon>
        <taxon>asterids</taxon>
        <taxon>lamiids</taxon>
        <taxon>Solanales</taxon>
        <taxon>Solanaceae</taxon>
        <taxon>Solanoideae</taxon>
        <taxon>Solaneae</taxon>
        <taxon>Solanum</taxon>
    </lineage>
</organism>